<reference evidence="3" key="1">
    <citation type="journal article" date="2014" name="Proc. Natl. Acad. Sci. U.S.A.">
        <title>Extensive sampling of basidiomycete genomes demonstrates inadequacy of the white-rot/brown-rot paradigm for wood decay fungi.</title>
        <authorList>
            <person name="Riley R."/>
            <person name="Salamov A.A."/>
            <person name="Brown D.W."/>
            <person name="Nagy L.G."/>
            <person name="Floudas D."/>
            <person name="Held B.W."/>
            <person name="Levasseur A."/>
            <person name="Lombard V."/>
            <person name="Morin E."/>
            <person name="Otillar R."/>
            <person name="Lindquist E.A."/>
            <person name="Sun H."/>
            <person name="LaButti K.M."/>
            <person name="Schmutz J."/>
            <person name="Jabbour D."/>
            <person name="Luo H."/>
            <person name="Baker S.E."/>
            <person name="Pisabarro A.G."/>
            <person name="Walton J.D."/>
            <person name="Blanchette R.A."/>
            <person name="Henrissat B."/>
            <person name="Martin F."/>
            <person name="Cullen D."/>
            <person name="Hibbett D.S."/>
            <person name="Grigoriev I.V."/>
        </authorList>
    </citation>
    <scope>NUCLEOTIDE SEQUENCE [LARGE SCALE GENOMIC DNA]</scope>
    <source>
        <strain evidence="3">MUCL 33604</strain>
    </source>
</reference>
<evidence type="ECO:0000313" key="3">
    <source>
        <dbReference type="Proteomes" id="UP000027265"/>
    </source>
</evidence>
<keyword evidence="3" id="KW-1185">Reference proteome</keyword>
<dbReference type="InterPro" id="IPR027443">
    <property type="entry name" value="IPNS-like_sf"/>
</dbReference>
<proteinExistence type="predicted"/>
<sequence length="492" mass="54491">MATSLTRRLYHATPRAPLAALAAQTQRGPKKEGSIADVFASLLSDEPADPFPPRFSDLKKEIWKDGLVESWRQVLGELESSVEEIKEKGSEIVPKVSFADIKKGLSEEQISTIRKRGVLIVQGGVPPEVALGWKTSIQEYTAANKPLVKGFPPGNIQFYEIYNSHSQLQARTHPSLLLTQNFLNSLWHTSDPTSPISLSTPISYFDRFRIRLPDPPEMKGKKRFVLGPHVDGGSVERWEDEGFRACWRKILEGGEGWRSFDPFDASPRLGAKQDLYHAPNQCSAFRTWQGWTSISSTGPTEGTLRVLPSLALTTAYIILRPFFRPLGTSLKASDWVCDLDDPTFPGSRIAKTQELTNVTHPHLRLDESVVSVPRVEPGDQVYWHCDLVHAVEAEHLGKGDSSVLYIPAAPLTIPNAEYLRAQRENLVAGLPAPDFPGGDGEAKFRGRGMPNDVTTEEGRRMLGLAPFIVPEGATDGAKRAVEEANRMLFSHI</sequence>
<feature type="region of interest" description="Disordered" evidence="1">
    <location>
        <begin position="430"/>
        <end position="452"/>
    </location>
</feature>
<accession>A0A067PN83</accession>
<name>A0A067PN83_9AGAM</name>
<dbReference type="STRING" id="933084.A0A067PN83"/>
<evidence type="ECO:0000313" key="2">
    <source>
        <dbReference type="EMBL" id="KDQ56263.1"/>
    </source>
</evidence>
<dbReference type="InterPro" id="IPR010856">
    <property type="entry name" value="Gig2-like"/>
</dbReference>
<dbReference type="OrthoDB" id="8249012at2759"/>
<dbReference type="AlphaFoldDB" id="A0A067PN83"/>
<dbReference type="PANTHER" id="PTHR30613:SF1">
    <property type="entry name" value="DUF1479 DOMAIN PROTEIN (AFU_ORTHOLOGUE AFUA_5G09280)"/>
    <property type="match status" value="1"/>
</dbReference>
<dbReference type="Pfam" id="PF07350">
    <property type="entry name" value="Gig2-like"/>
    <property type="match status" value="1"/>
</dbReference>
<organism evidence="2 3">
    <name type="scientific">Jaapia argillacea MUCL 33604</name>
    <dbReference type="NCBI Taxonomy" id="933084"/>
    <lineage>
        <taxon>Eukaryota</taxon>
        <taxon>Fungi</taxon>
        <taxon>Dikarya</taxon>
        <taxon>Basidiomycota</taxon>
        <taxon>Agaricomycotina</taxon>
        <taxon>Agaricomycetes</taxon>
        <taxon>Agaricomycetidae</taxon>
        <taxon>Jaapiales</taxon>
        <taxon>Jaapiaceae</taxon>
        <taxon>Jaapia</taxon>
    </lineage>
</organism>
<protein>
    <recommendedName>
        <fullName evidence="4">DUF1479-domain-containing protein</fullName>
    </recommendedName>
</protein>
<dbReference type="Gene3D" id="2.60.120.330">
    <property type="entry name" value="B-lactam Antibiotic, Isopenicillin N Synthase, Chain"/>
    <property type="match status" value="1"/>
</dbReference>
<dbReference type="HOGENOM" id="CLU_011148_0_0_1"/>
<gene>
    <name evidence="2" type="ORF">JAAARDRAFT_132800</name>
</gene>
<dbReference type="SUPFAM" id="SSF51197">
    <property type="entry name" value="Clavaminate synthase-like"/>
    <property type="match status" value="1"/>
</dbReference>
<evidence type="ECO:0000256" key="1">
    <source>
        <dbReference type="SAM" id="MobiDB-lite"/>
    </source>
</evidence>
<dbReference type="PANTHER" id="PTHR30613">
    <property type="entry name" value="UNCHARACTERIZED PROTEIN YBIU-RELATED"/>
    <property type="match status" value="1"/>
</dbReference>
<dbReference type="InParanoid" id="A0A067PN83"/>
<evidence type="ECO:0008006" key="4">
    <source>
        <dbReference type="Google" id="ProtNLM"/>
    </source>
</evidence>
<dbReference type="Proteomes" id="UP000027265">
    <property type="component" value="Unassembled WGS sequence"/>
</dbReference>
<dbReference type="EMBL" id="KL197722">
    <property type="protein sequence ID" value="KDQ56263.1"/>
    <property type="molecule type" value="Genomic_DNA"/>
</dbReference>